<dbReference type="Proteomes" id="UP000070544">
    <property type="component" value="Unassembled WGS sequence"/>
</dbReference>
<dbReference type="EMBL" id="KQ965775">
    <property type="protein sequence ID" value="KXS13696.1"/>
    <property type="molecule type" value="Genomic_DNA"/>
</dbReference>
<feature type="compositionally biased region" description="Polar residues" evidence="1">
    <location>
        <begin position="14"/>
        <end position="28"/>
    </location>
</feature>
<feature type="region of interest" description="Disordered" evidence="1">
    <location>
        <begin position="84"/>
        <end position="104"/>
    </location>
</feature>
<proteinExistence type="predicted"/>
<evidence type="ECO:0000256" key="1">
    <source>
        <dbReference type="SAM" id="MobiDB-lite"/>
    </source>
</evidence>
<protein>
    <submittedName>
        <fullName evidence="2">Uncharacterized protein</fullName>
    </submittedName>
</protein>
<evidence type="ECO:0000313" key="2">
    <source>
        <dbReference type="EMBL" id="KXS13696.1"/>
    </source>
</evidence>
<feature type="region of interest" description="Disordered" evidence="1">
    <location>
        <begin position="1"/>
        <end position="28"/>
    </location>
</feature>
<feature type="compositionally biased region" description="Polar residues" evidence="1">
    <location>
        <begin position="84"/>
        <end position="97"/>
    </location>
</feature>
<keyword evidence="3" id="KW-1185">Reference proteome</keyword>
<dbReference type="AlphaFoldDB" id="A0A139AA79"/>
<gene>
    <name evidence="2" type="ORF">M427DRAFT_136301</name>
</gene>
<sequence length="104" mass="11503">MTGTSRDQTKSFDRGTQPTSCTERSMTNIKRRNVGVSMIRREQRVRLFGRKTQPVSMGVAIVSELGSNHQRRLDGGMDQITSARSSVKEAQSTQVSVTAGMRKA</sequence>
<organism evidence="2 3">
    <name type="scientific">Gonapodya prolifera (strain JEL478)</name>
    <name type="common">Monoblepharis prolifera</name>
    <dbReference type="NCBI Taxonomy" id="1344416"/>
    <lineage>
        <taxon>Eukaryota</taxon>
        <taxon>Fungi</taxon>
        <taxon>Fungi incertae sedis</taxon>
        <taxon>Chytridiomycota</taxon>
        <taxon>Chytridiomycota incertae sedis</taxon>
        <taxon>Monoblepharidomycetes</taxon>
        <taxon>Monoblepharidales</taxon>
        <taxon>Gonapodyaceae</taxon>
        <taxon>Gonapodya</taxon>
    </lineage>
</organism>
<accession>A0A139AA79</accession>
<evidence type="ECO:0000313" key="3">
    <source>
        <dbReference type="Proteomes" id="UP000070544"/>
    </source>
</evidence>
<reference evidence="2 3" key="1">
    <citation type="journal article" date="2015" name="Genome Biol. Evol.">
        <title>Phylogenomic analyses indicate that early fungi evolved digesting cell walls of algal ancestors of land plants.</title>
        <authorList>
            <person name="Chang Y."/>
            <person name="Wang S."/>
            <person name="Sekimoto S."/>
            <person name="Aerts A.L."/>
            <person name="Choi C."/>
            <person name="Clum A."/>
            <person name="LaButti K.M."/>
            <person name="Lindquist E.A."/>
            <person name="Yee Ngan C."/>
            <person name="Ohm R.A."/>
            <person name="Salamov A.A."/>
            <person name="Grigoriev I.V."/>
            <person name="Spatafora J.W."/>
            <person name="Berbee M.L."/>
        </authorList>
    </citation>
    <scope>NUCLEOTIDE SEQUENCE [LARGE SCALE GENOMIC DNA]</scope>
    <source>
        <strain evidence="2 3">JEL478</strain>
    </source>
</reference>
<name>A0A139AA79_GONPJ</name>